<dbReference type="Proteomes" id="UP000199399">
    <property type="component" value="Unassembled WGS sequence"/>
</dbReference>
<dbReference type="OrthoDB" id="9797178at2"/>
<dbReference type="RefSeq" id="WP_093742206.1">
    <property type="nucleotide sequence ID" value="NZ_FNBP01000005.1"/>
</dbReference>
<dbReference type="GO" id="GO:0004497">
    <property type="term" value="F:monooxygenase activity"/>
    <property type="evidence" value="ECO:0007669"/>
    <property type="project" value="UniProtKB-KW"/>
</dbReference>
<dbReference type="EMBL" id="FNBP01000005">
    <property type="protein sequence ID" value="SDG20223.1"/>
    <property type="molecule type" value="Genomic_DNA"/>
</dbReference>
<dbReference type="Gene3D" id="3.30.70.100">
    <property type="match status" value="1"/>
</dbReference>
<sequence>MKVALTGHLRCADQAEADRVMAGLETHTRLTRAEPGCLSFDVTPTNDPLVWHVAELFTDRAAFDAHQARAGASDWAKLTAGIKRDYGITEIP</sequence>
<protein>
    <submittedName>
        <fullName evidence="2">Quinol monooxygenase YgiN</fullName>
    </submittedName>
</protein>
<gene>
    <name evidence="2" type="ORF">SAMN04489759_105142</name>
</gene>
<dbReference type="Pfam" id="PF03992">
    <property type="entry name" value="ABM"/>
    <property type="match status" value="1"/>
</dbReference>
<dbReference type="InterPro" id="IPR011008">
    <property type="entry name" value="Dimeric_a/b-barrel"/>
</dbReference>
<dbReference type="InterPro" id="IPR007138">
    <property type="entry name" value="ABM_dom"/>
</dbReference>
<proteinExistence type="predicted"/>
<keyword evidence="2" id="KW-0560">Oxidoreductase</keyword>
<dbReference type="PROSITE" id="PS51725">
    <property type="entry name" value="ABM"/>
    <property type="match status" value="1"/>
</dbReference>
<evidence type="ECO:0000313" key="2">
    <source>
        <dbReference type="EMBL" id="SDG20223.1"/>
    </source>
</evidence>
<accession>A0A1G7SB59</accession>
<name>A0A1G7SB59_9RHOB</name>
<dbReference type="SUPFAM" id="SSF54909">
    <property type="entry name" value="Dimeric alpha+beta barrel"/>
    <property type="match status" value="1"/>
</dbReference>
<organism evidence="2 3">
    <name type="scientific">Sulfitobacter delicatus</name>
    <dbReference type="NCBI Taxonomy" id="218672"/>
    <lineage>
        <taxon>Bacteria</taxon>
        <taxon>Pseudomonadati</taxon>
        <taxon>Pseudomonadota</taxon>
        <taxon>Alphaproteobacteria</taxon>
        <taxon>Rhodobacterales</taxon>
        <taxon>Roseobacteraceae</taxon>
        <taxon>Sulfitobacter</taxon>
    </lineage>
</organism>
<evidence type="ECO:0000313" key="3">
    <source>
        <dbReference type="Proteomes" id="UP000199399"/>
    </source>
</evidence>
<dbReference type="AlphaFoldDB" id="A0A1G7SB59"/>
<keyword evidence="3" id="KW-1185">Reference proteome</keyword>
<evidence type="ECO:0000259" key="1">
    <source>
        <dbReference type="PROSITE" id="PS51725"/>
    </source>
</evidence>
<keyword evidence="2" id="KW-0503">Monooxygenase</keyword>
<reference evidence="3" key="1">
    <citation type="submission" date="2016-10" db="EMBL/GenBank/DDBJ databases">
        <authorList>
            <person name="Varghese N."/>
            <person name="Submissions S."/>
        </authorList>
    </citation>
    <scope>NUCLEOTIDE SEQUENCE [LARGE SCALE GENOMIC DNA]</scope>
    <source>
        <strain evidence="3">DSM 16477</strain>
    </source>
</reference>
<feature type="domain" description="ABM" evidence="1">
    <location>
        <begin position="3"/>
        <end position="91"/>
    </location>
</feature>
<dbReference type="STRING" id="218672.SAMN04489759_105142"/>